<protein>
    <submittedName>
        <fullName evidence="3">Acyl-CoA N-acyltransferase</fullName>
    </submittedName>
</protein>
<proteinExistence type="predicted"/>
<dbReference type="InterPro" id="IPR000182">
    <property type="entry name" value="GNAT_dom"/>
</dbReference>
<evidence type="ECO:0000256" key="1">
    <source>
        <dbReference type="SAM" id="MobiDB-lite"/>
    </source>
</evidence>
<dbReference type="Pfam" id="PF13302">
    <property type="entry name" value="Acetyltransf_3"/>
    <property type="match status" value="1"/>
</dbReference>
<sequence>MASQPTKARAEPIQFALDNEEFEGRSMMPWFSYQVSMPIQPMPGLSARPHVRTKRLVLRPFVASDFEAFHDLRSREETQHGSMLRGRASRDRDESRRQLDSLLEGDGQMHWYFGAFLQATGELVGEAGLPDCVTMARSGWPEAEVLIKKEHWRQGYGTEMLNAWLTSWWALPRQIRRHQLFPLATGWEEPGAELLDGVGFGWEETNQAASSFFPKVLSADGGVFAQGFFEEFDQRDGREPQIIRWNGIITSNPHGLEAYRTAEGDTSGEGTSEA</sequence>
<evidence type="ECO:0000259" key="2">
    <source>
        <dbReference type="PROSITE" id="PS51186"/>
    </source>
</evidence>
<dbReference type="PROSITE" id="PS51186">
    <property type="entry name" value="GNAT"/>
    <property type="match status" value="1"/>
</dbReference>
<feature type="domain" description="N-acetyltransferase" evidence="2">
    <location>
        <begin position="56"/>
        <end position="263"/>
    </location>
</feature>
<evidence type="ECO:0000313" key="4">
    <source>
        <dbReference type="Proteomes" id="UP001444661"/>
    </source>
</evidence>
<comment type="caution">
    <text evidence="3">The sequence shown here is derived from an EMBL/GenBank/DDBJ whole genome shotgun (WGS) entry which is preliminary data.</text>
</comment>
<dbReference type="EMBL" id="JAQQWK010000001">
    <property type="protein sequence ID" value="KAK8054831.1"/>
    <property type="molecule type" value="Genomic_DNA"/>
</dbReference>
<gene>
    <name evidence="3" type="ORF">PG993_000058</name>
</gene>
<feature type="compositionally biased region" description="Basic and acidic residues" evidence="1">
    <location>
        <begin position="88"/>
        <end position="98"/>
    </location>
</feature>
<reference evidence="3 4" key="1">
    <citation type="submission" date="2023-01" db="EMBL/GenBank/DDBJ databases">
        <title>Analysis of 21 Apiospora genomes using comparative genomics revels a genus with tremendous synthesis potential of carbohydrate active enzymes and secondary metabolites.</title>
        <authorList>
            <person name="Sorensen T."/>
        </authorList>
    </citation>
    <scope>NUCLEOTIDE SEQUENCE [LARGE SCALE GENOMIC DNA]</scope>
    <source>
        <strain evidence="3 4">CBS 33761</strain>
    </source>
</reference>
<dbReference type="PANTHER" id="PTHR43792:SF1">
    <property type="entry name" value="N-ACETYLTRANSFERASE DOMAIN-CONTAINING PROTEIN"/>
    <property type="match status" value="1"/>
</dbReference>
<dbReference type="InterPro" id="IPR016181">
    <property type="entry name" value="Acyl_CoA_acyltransferase"/>
</dbReference>
<feature type="region of interest" description="Disordered" evidence="1">
    <location>
        <begin position="77"/>
        <end position="98"/>
    </location>
</feature>
<keyword evidence="4" id="KW-1185">Reference proteome</keyword>
<dbReference type="InterPro" id="IPR051531">
    <property type="entry name" value="N-acetyltransferase"/>
</dbReference>
<dbReference type="Proteomes" id="UP001444661">
    <property type="component" value="Unassembled WGS sequence"/>
</dbReference>
<dbReference type="Gene3D" id="3.40.630.30">
    <property type="match status" value="1"/>
</dbReference>
<accession>A0ABR1U9J2</accession>
<dbReference type="SUPFAM" id="SSF55729">
    <property type="entry name" value="Acyl-CoA N-acyltransferases (Nat)"/>
    <property type="match status" value="1"/>
</dbReference>
<dbReference type="PANTHER" id="PTHR43792">
    <property type="entry name" value="GNAT FAMILY, PUTATIVE (AFU_ORTHOLOGUE AFUA_3G00765)-RELATED-RELATED"/>
    <property type="match status" value="1"/>
</dbReference>
<name>A0ABR1U9J2_9PEZI</name>
<evidence type="ECO:0000313" key="3">
    <source>
        <dbReference type="EMBL" id="KAK8054831.1"/>
    </source>
</evidence>
<organism evidence="3 4">
    <name type="scientific">Apiospora rasikravindrae</name>
    <dbReference type="NCBI Taxonomy" id="990691"/>
    <lineage>
        <taxon>Eukaryota</taxon>
        <taxon>Fungi</taxon>
        <taxon>Dikarya</taxon>
        <taxon>Ascomycota</taxon>
        <taxon>Pezizomycotina</taxon>
        <taxon>Sordariomycetes</taxon>
        <taxon>Xylariomycetidae</taxon>
        <taxon>Amphisphaeriales</taxon>
        <taxon>Apiosporaceae</taxon>
        <taxon>Apiospora</taxon>
    </lineage>
</organism>